<feature type="transmembrane region" description="Helical" evidence="2">
    <location>
        <begin position="46"/>
        <end position="66"/>
    </location>
</feature>
<feature type="transmembrane region" description="Helical" evidence="2">
    <location>
        <begin position="109"/>
        <end position="130"/>
    </location>
</feature>
<keyword evidence="2" id="KW-0472">Membrane</keyword>
<keyword evidence="2" id="KW-0812">Transmembrane</keyword>
<organism evidence="3 4">
    <name type="scientific">Pseudo-nitzschia multistriata</name>
    <dbReference type="NCBI Taxonomy" id="183589"/>
    <lineage>
        <taxon>Eukaryota</taxon>
        <taxon>Sar</taxon>
        <taxon>Stramenopiles</taxon>
        <taxon>Ochrophyta</taxon>
        <taxon>Bacillariophyta</taxon>
        <taxon>Bacillariophyceae</taxon>
        <taxon>Bacillariophycidae</taxon>
        <taxon>Bacillariales</taxon>
        <taxon>Bacillariaceae</taxon>
        <taxon>Pseudo-nitzschia</taxon>
    </lineage>
</organism>
<dbReference type="Proteomes" id="UP000291116">
    <property type="component" value="Unassembled WGS sequence"/>
</dbReference>
<feature type="region of interest" description="Disordered" evidence="1">
    <location>
        <begin position="472"/>
        <end position="514"/>
    </location>
</feature>
<keyword evidence="4" id="KW-1185">Reference proteome</keyword>
<keyword evidence="2" id="KW-1133">Transmembrane helix</keyword>
<dbReference type="OrthoDB" id="35980at2759"/>
<feature type="transmembrane region" description="Helical" evidence="2">
    <location>
        <begin position="181"/>
        <end position="208"/>
    </location>
</feature>
<evidence type="ECO:0000313" key="4">
    <source>
        <dbReference type="Proteomes" id="UP000291116"/>
    </source>
</evidence>
<dbReference type="AlphaFoldDB" id="A0A448ZHC4"/>
<evidence type="ECO:0000256" key="1">
    <source>
        <dbReference type="SAM" id="MobiDB-lite"/>
    </source>
</evidence>
<feature type="transmembrane region" description="Helical" evidence="2">
    <location>
        <begin position="20"/>
        <end position="39"/>
    </location>
</feature>
<feature type="transmembrane region" description="Helical" evidence="2">
    <location>
        <begin position="142"/>
        <end position="161"/>
    </location>
</feature>
<feature type="transmembrane region" description="Helical" evidence="2">
    <location>
        <begin position="404"/>
        <end position="427"/>
    </location>
</feature>
<feature type="transmembrane region" description="Helical" evidence="2">
    <location>
        <begin position="264"/>
        <end position="291"/>
    </location>
</feature>
<evidence type="ECO:0000256" key="2">
    <source>
        <dbReference type="SAM" id="Phobius"/>
    </source>
</evidence>
<dbReference type="GO" id="GO:0015708">
    <property type="term" value="P:silicic acid import across plasma membrane"/>
    <property type="evidence" value="ECO:0007669"/>
    <property type="project" value="InterPro"/>
</dbReference>
<gene>
    <name evidence="3" type="ORF">PSNMU_V1.4_AUG-EV-PASAV3_0083020</name>
</gene>
<dbReference type="EMBL" id="CAACVS010000346">
    <property type="protein sequence ID" value="VEU41381.1"/>
    <property type="molecule type" value="Genomic_DNA"/>
</dbReference>
<feature type="transmembrane region" description="Helical" evidence="2">
    <location>
        <begin position="228"/>
        <end position="252"/>
    </location>
</feature>
<dbReference type="InterPro" id="IPR004693">
    <property type="entry name" value="Silicon_transpt"/>
</dbReference>
<protein>
    <recommendedName>
        <fullName evidence="5">Silicon transporter</fullName>
    </recommendedName>
</protein>
<evidence type="ECO:0000313" key="3">
    <source>
        <dbReference type="EMBL" id="VEU41381.1"/>
    </source>
</evidence>
<accession>A0A448ZHC4</accession>
<sequence length="514" mass="55782">MAPDHSDRESTTWIKKVQYVVSLTLLGLCVALCTAGIVANQTPVAAASNSAVALVLMWVLILWLGILEGGQGSLVGLQPVNSEKFKFSHPYAFACTELAHKGDNLNRFIVGRQFLVVLVVFLLNMACTVVDDFDVPGVPHALMSSMVASGLAVMIITVVVGQLAAEVNATNCMLDFIDNRLVWVTTLICLMIETSGLLHSVYLVQCFFSNESMSKESTDKTFQQKVWYWGRVAMSVSLLTVAMAVTCAALWHDETTMYPGLTTMASFALFFGLVCFLGLLEGIQIAAFAVVKLPTHIVRASPAAGANCDLVFRGKNFKAVLIGRQICVTTSMFLLARITTTNVDPNDLIDTSATDSTVLGMPACIQNFFNTGLPGALITTVVASLWWRILAAAFPIAFMGNSVVYWTIRLCLCLEATGVFSSAWLMADGIKWMLRFQTDDVYFSDGDKDIDLELNKYGVDDSQTLLSVSTGKNDSESTFLTSSSSNGNFSTYGSNSSQEFDTFSNPSPSPSLEF</sequence>
<name>A0A448ZHC4_9STRA</name>
<proteinExistence type="predicted"/>
<feature type="compositionally biased region" description="Low complexity" evidence="1">
    <location>
        <begin position="476"/>
        <end position="497"/>
    </location>
</feature>
<evidence type="ECO:0008006" key="5">
    <source>
        <dbReference type="Google" id="ProtNLM"/>
    </source>
</evidence>
<reference evidence="3 4" key="1">
    <citation type="submission" date="2019-01" db="EMBL/GenBank/DDBJ databases">
        <authorList>
            <person name="Ferrante I. M."/>
        </authorList>
    </citation>
    <scope>NUCLEOTIDE SEQUENCE [LARGE SCALE GENOMIC DNA]</scope>
    <source>
        <strain evidence="3 4">B856</strain>
    </source>
</reference>
<dbReference type="Pfam" id="PF03842">
    <property type="entry name" value="Silic_transp"/>
    <property type="match status" value="1"/>
</dbReference>
<feature type="transmembrane region" description="Helical" evidence="2">
    <location>
        <begin position="376"/>
        <end position="398"/>
    </location>
</feature>